<dbReference type="InterPro" id="IPR050237">
    <property type="entry name" value="ATP-dep_AMP-bd_enzyme"/>
</dbReference>
<proteinExistence type="inferred from homology"/>
<evidence type="ECO:0000313" key="12">
    <source>
        <dbReference type="EMBL" id="BBZ34089.1"/>
    </source>
</evidence>
<protein>
    <recommendedName>
        <fullName evidence="5">Long-chain-fatty-acid--CoA ligase FadD13</fullName>
        <ecNumber evidence="3">6.2.1.3</ecNumber>
    </recommendedName>
    <alternativeName>
        <fullName evidence="6">Fatty acyl-CoA ligase</fullName>
    </alternativeName>
    <alternativeName>
        <fullName evidence="8">Fatty acyl-CoA synthetase</fullName>
    </alternativeName>
    <alternativeName>
        <fullName evidence="7">Very-long-chain fatty-acyl-CoA synthetase</fullName>
    </alternativeName>
</protein>
<name>A0A7I7XXQ3_9MYCO</name>
<reference evidence="12" key="2">
    <citation type="submission" date="2020-02" db="EMBL/GenBank/DDBJ databases">
        <authorList>
            <person name="Matsumoto Y."/>
            <person name="Motooka D."/>
            <person name="Nakamura S."/>
        </authorList>
    </citation>
    <scope>NUCLEOTIDE SEQUENCE</scope>
    <source>
        <strain evidence="12">JCM 13671</strain>
    </source>
</reference>
<dbReference type="InterPro" id="IPR042099">
    <property type="entry name" value="ANL_N_sf"/>
</dbReference>
<dbReference type="OrthoDB" id="9803968at2"/>
<dbReference type="Pfam" id="PF00501">
    <property type="entry name" value="AMP-binding"/>
    <property type="match status" value="1"/>
</dbReference>
<evidence type="ECO:0000256" key="4">
    <source>
        <dbReference type="ARBA" id="ARBA00036813"/>
    </source>
</evidence>
<dbReference type="EMBL" id="AP022612">
    <property type="protein sequence ID" value="BBZ34089.1"/>
    <property type="molecule type" value="Genomic_DNA"/>
</dbReference>
<evidence type="ECO:0000256" key="7">
    <source>
        <dbReference type="ARBA" id="ARBA00080667"/>
    </source>
</evidence>
<feature type="domain" description="AMP-dependent synthetase/ligase" evidence="10">
    <location>
        <begin position="3"/>
        <end position="138"/>
    </location>
</feature>
<evidence type="ECO:0000313" key="13">
    <source>
        <dbReference type="Proteomes" id="UP000466931"/>
    </source>
</evidence>
<evidence type="ECO:0000259" key="11">
    <source>
        <dbReference type="Pfam" id="PF13193"/>
    </source>
</evidence>
<keyword evidence="13" id="KW-1185">Reference proteome</keyword>
<dbReference type="Proteomes" id="UP000466931">
    <property type="component" value="Chromosome"/>
</dbReference>
<dbReference type="EC" id="6.2.1.3" evidence="3"/>
<comment type="catalytic activity">
    <reaction evidence="4">
        <text>a long-chain fatty acid + ATP + CoA = a long-chain fatty acyl-CoA + AMP + diphosphate</text>
        <dbReference type="Rhea" id="RHEA:15421"/>
        <dbReference type="ChEBI" id="CHEBI:30616"/>
        <dbReference type="ChEBI" id="CHEBI:33019"/>
        <dbReference type="ChEBI" id="CHEBI:57287"/>
        <dbReference type="ChEBI" id="CHEBI:57560"/>
        <dbReference type="ChEBI" id="CHEBI:83139"/>
        <dbReference type="ChEBI" id="CHEBI:456215"/>
        <dbReference type="EC" id="6.2.1.3"/>
    </reaction>
</comment>
<dbReference type="FunFam" id="3.30.300.30:FF:000008">
    <property type="entry name" value="2,3-dihydroxybenzoate-AMP ligase"/>
    <property type="match status" value="1"/>
</dbReference>
<feature type="region of interest" description="Disordered" evidence="9">
    <location>
        <begin position="263"/>
        <end position="282"/>
    </location>
</feature>
<sequence length="282" mass="30436">MVHALAEKRITATVLVPAMLQACLVGAPDVADLTYPDLGYVGYGASPVAVETLRRAVDVFGCSFAQGYGMTETTAVVTALTRADHVRALAGAPELLLSAGRPLAGTEIRIADASGADVGVGEIGEVLARGPQLMRGYWRMPEATEQALADGWMHTGDAGCMDDEGYIYIQDRVKDMIISGGENIYPREVENALFEHPAVADAAVIGVPDERWGEAVRAVVVLRDGRTTDAAELIEFCRARIARFKCPRSVDFVDELPRNPSGKVLKKDLREPHWQGRTRSVS</sequence>
<accession>A0A7I7XXQ3</accession>
<evidence type="ECO:0000256" key="1">
    <source>
        <dbReference type="ARBA" id="ARBA00006432"/>
    </source>
</evidence>
<comment type="similarity">
    <text evidence="1">Belongs to the ATP-dependent AMP-binding enzyme family.</text>
</comment>
<evidence type="ECO:0000256" key="3">
    <source>
        <dbReference type="ARBA" id="ARBA00026121"/>
    </source>
</evidence>
<evidence type="ECO:0000256" key="5">
    <source>
        <dbReference type="ARBA" id="ARBA00069710"/>
    </source>
</evidence>
<dbReference type="GO" id="GO:0004467">
    <property type="term" value="F:long-chain fatty acid-CoA ligase activity"/>
    <property type="evidence" value="ECO:0007669"/>
    <property type="project" value="UniProtKB-EC"/>
</dbReference>
<dbReference type="SUPFAM" id="SSF56801">
    <property type="entry name" value="Acetyl-CoA synthetase-like"/>
    <property type="match status" value="1"/>
</dbReference>
<dbReference type="Gene3D" id="3.30.300.30">
    <property type="match status" value="1"/>
</dbReference>
<reference evidence="12" key="1">
    <citation type="journal article" date="2019" name="Emerg. Microbes Infect.">
        <title>Comprehensive subspecies identification of 175 nontuberculous mycobacteria species based on 7547 genomic profiles.</title>
        <authorList>
            <person name="Matsumoto Y."/>
            <person name="Kinjo T."/>
            <person name="Motooka D."/>
            <person name="Nabeya D."/>
            <person name="Jung N."/>
            <person name="Uechi K."/>
            <person name="Horii T."/>
            <person name="Iida T."/>
            <person name="Fujita J."/>
            <person name="Nakamura S."/>
        </authorList>
    </citation>
    <scope>NUCLEOTIDE SEQUENCE [LARGE SCALE GENOMIC DNA]</scope>
    <source>
        <strain evidence="12">JCM 13671</strain>
    </source>
</reference>
<keyword evidence="2" id="KW-0436">Ligase</keyword>
<gene>
    <name evidence="12" type="ORF">MCNF_26940</name>
</gene>
<dbReference type="Pfam" id="PF13193">
    <property type="entry name" value="AMP-binding_C"/>
    <property type="match status" value="1"/>
</dbReference>
<feature type="domain" description="AMP-binding enzyme C-terminal" evidence="11">
    <location>
        <begin position="188"/>
        <end position="263"/>
    </location>
</feature>
<dbReference type="AlphaFoldDB" id="A0A7I7XXQ3"/>
<evidence type="ECO:0000259" key="10">
    <source>
        <dbReference type="Pfam" id="PF00501"/>
    </source>
</evidence>
<dbReference type="RefSeq" id="WP_085151465.1">
    <property type="nucleotide sequence ID" value="NZ_AP022612.1"/>
</dbReference>
<evidence type="ECO:0000256" key="9">
    <source>
        <dbReference type="SAM" id="MobiDB-lite"/>
    </source>
</evidence>
<evidence type="ECO:0000256" key="2">
    <source>
        <dbReference type="ARBA" id="ARBA00022598"/>
    </source>
</evidence>
<dbReference type="PANTHER" id="PTHR43767:SF1">
    <property type="entry name" value="NONRIBOSOMAL PEPTIDE SYNTHASE PES1 (EUROFUNG)-RELATED"/>
    <property type="match status" value="1"/>
</dbReference>
<dbReference type="PANTHER" id="PTHR43767">
    <property type="entry name" value="LONG-CHAIN-FATTY-ACID--COA LIGASE"/>
    <property type="match status" value="1"/>
</dbReference>
<dbReference type="InterPro" id="IPR000873">
    <property type="entry name" value="AMP-dep_synth/lig_dom"/>
</dbReference>
<dbReference type="Gene3D" id="3.40.50.12780">
    <property type="entry name" value="N-terminal domain of ligase-like"/>
    <property type="match status" value="1"/>
</dbReference>
<evidence type="ECO:0000256" key="8">
    <source>
        <dbReference type="ARBA" id="ARBA00083882"/>
    </source>
</evidence>
<dbReference type="InterPro" id="IPR045851">
    <property type="entry name" value="AMP-bd_C_sf"/>
</dbReference>
<feature type="compositionally biased region" description="Basic and acidic residues" evidence="9">
    <location>
        <begin position="265"/>
        <end position="274"/>
    </location>
</feature>
<evidence type="ECO:0000256" key="6">
    <source>
        <dbReference type="ARBA" id="ARBA00076959"/>
    </source>
</evidence>
<organism evidence="12 13">
    <name type="scientific">Mycolicibacterium confluentis</name>
    <dbReference type="NCBI Taxonomy" id="28047"/>
    <lineage>
        <taxon>Bacteria</taxon>
        <taxon>Bacillati</taxon>
        <taxon>Actinomycetota</taxon>
        <taxon>Actinomycetes</taxon>
        <taxon>Mycobacteriales</taxon>
        <taxon>Mycobacteriaceae</taxon>
        <taxon>Mycolicibacterium</taxon>
    </lineage>
</organism>
<dbReference type="InterPro" id="IPR025110">
    <property type="entry name" value="AMP-bd_C"/>
</dbReference>